<protein>
    <submittedName>
        <fullName evidence="1">Uncharacterized protein</fullName>
    </submittedName>
</protein>
<organism evidence="1 2">
    <name type="scientific">Chromatocurvus halotolerans</name>
    <dbReference type="NCBI Taxonomy" id="1132028"/>
    <lineage>
        <taxon>Bacteria</taxon>
        <taxon>Pseudomonadati</taxon>
        <taxon>Pseudomonadota</taxon>
        <taxon>Gammaproteobacteria</taxon>
        <taxon>Cellvibrionales</taxon>
        <taxon>Halieaceae</taxon>
        <taxon>Chromatocurvus</taxon>
    </lineage>
</organism>
<dbReference type="AlphaFoldDB" id="A0A4R2KPL1"/>
<dbReference type="Proteomes" id="UP000294980">
    <property type="component" value="Unassembled WGS sequence"/>
</dbReference>
<dbReference type="Pfam" id="PF20420">
    <property type="entry name" value="DUF6702"/>
    <property type="match status" value="1"/>
</dbReference>
<dbReference type="EMBL" id="SLWX01000008">
    <property type="protein sequence ID" value="TCO75504.1"/>
    <property type="molecule type" value="Genomic_DNA"/>
</dbReference>
<accession>A0A4R2KPL1</accession>
<proteinExistence type="predicted"/>
<evidence type="ECO:0000313" key="1">
    <source>
        <dbReference type="EMBL" id="TCO75504.1"/>
    </source>
</evidence>
<sequence>MIARHRWSPPAICVMSRGAVSASVAPRAAAHGRLPGLSRWLLGLVLLVSAAHGTAHRGHAVWTDIHWVEDRFEITHRLHVPDAITVNRFMDGSLPIEDLRSLALVALYVEERFSLTAADEPAAFETLGAEIIDGFVYVYQEWSTSLPAAFPDIDNRVLLDVEPGSQAFIRIMGPGLDEERVR</sequence>
<dbReference type="InterPro" id="IPR046525">
    <property type="entry name" value="DUF6702"/>
</dbReference>
<comment type="caution">
    <text evidence="1">The sequence shown here is derived from an EMBL/GenBank/DDBJ whole genome shotgun (WGS) entry which is preliminary data.</text>
</comment>
<reference evidence="1 2" key="1">
    <citation type="submission" date="2019-03" db="EMBL/GenBank/DDBJ databases">
        <title>Genomic Encyclopedia of Type Strains, Phase IV (KMG-IV): sequencing the most valuable type-strain genomes for metagenomic binning, comparative biology and taxonomic classification.</title>
        <authorList>
            <person name="Goeker M."/>
        </authorList>
    </citation>
    <scope>NUCLEOTIDE SEQUENCE [LARGE SCALE GENOMIC DNA]</scope>
    <source>
        <strain evidence="1 2">DSM 23344</strain>
    </source>
</reference>
<gene>
    <name evidence="1" type="ORF">EV688_10870</name>
</gene>
<name>A0A4R2KPL1_9GAMM</name>
<evidence type="ECO:0000313" key="2">
    <source>
        <dbReference type="Proteomes" id="UP000294980"/>
    </source>
</evidence>
<keyword evidence="2" id="KW-1185">Reference proteome</keyword>